<comment type="caution">
    <text evidence="10">The sequence shown here is derived from an EMBL/GenBank/DDBJ whole genome shotgun (WGS) entry which is preliminary data.</text>
</comment>
<evidence type="ECO:0000313" key="10">
    <source>
        <dbReference type="EMBL" id="RKR76132.1"/>
    </source>
</evidence>
<keyword evidence="7" id="KW-0479">Metal-binding</keyword>
<keyword evidence="7" id="KW-0460">Magnesium</keyword>
<dbReference type="AlphaFoldDB" id="A0A495IJC9"/>
<evidence type="ECO:0000256" key="5">
    <source>
        <dbReference type="ARBA" id="ARBA00022989"/>
    </source>
</evidence>
<comment type="cofactor">
    <cofactor evidence="7">
        <name>Mg(2+)</name>
        <dbReference type="ChEBI" id="CHEBI:18420"/>
    </cofactor>
</comment>
<dbReference type="RefSeq" id="WP_121371087.1">
    <property type="nucleotide sequence ID" value="NZ_RBKS01000001.1"/>
</dbReference>
<keyword evidence="6 9" id="KW-0472">Membrane</keyword>
<keyword evidence="2" id="KW-1003">Cell membrane</keyword>
<dbReference type="GO" id="GO:0071555">
    <property type="term" value="P:cell wall organization"/>
    <property type="evidence" value="ECO:0007669"/>
    <property type="project" value="TreeGrafter"/>
</dbReference>
<feature type="region of interest" description="Disordered" evidence="8">
    <location>
        <begin position="334"/>
        <end position="355"/>
    </location>
</feature>
<dbReference type="PANTHER" id="PTHR22926:SF3">
    <property type="entry name" value="UNDECAPRENYL-PHOSPHATE ALPHA-N-ACETYLGLUCOSAMINYL 1-PHOSPHATE TRANSFERASE"/>
    <property type="match status" value="1"/>
</dbReference>
<dbReference type="GO" id="GO:0016780">
    <property type="term" value="F:phosphotransferase activity, for other substituted phosphate groups"/>
    <property type="evidence" value="ECO:0007669"/>
    <property type="project" value="InterPro"/>
</dbReference>
<dbReference type="InterPro" id="IPR000715">
    <property type="entry name" value="Glycosyl_transferase_4"/>
</dbReference>
<sequence>MDHNLILVPAVALLVGLGAPALLRPLLRSLGTYDTPNHRSSHSTTVLRGGGIAPAGGVVAAVAAAWAILFGHTPHGVAIVALTVLSAAVLGALEDIRGVSVRVRAACQLAIGLGCSLSVVLVHGAPWWLAPLGAIAVAGYINVANFMDGVNGISSLHGLATGGVFALVGAVTQTSWLVVAGLALAAAYLAFLPWNLFGRRMFLGDVGSYALGAAVASLSLVAVATGVPPLAALAPLAVYLADTASTFFRRLARGASWHEAHREHAYQAHVVAGRSHLFSAALTFVLTVGCGLLGLASLGATPFGVAACLAGVLALGVVHVVLPRALSAFSADADTSSASSPATAAARVPTATGAP</sequence>
<feature type="transmembrane region" description="Helical" evidence="9">
    <location>
        <begin position="47"/>
        <end position="69"/>
    </location>
</feature>
<dbReference type="Pfam" id="PF00953">
    <property type="entry name" value="Glycos_transf_4"/>
    <property type="match status" value="1"/>
</dbReference>
<feature type="binding site" evidence="7">
    <location>
        <position position="145"/>
    </location>
    <ligand>
        <name>Mg(2+)</name>
        <dbReference type="ChEBI" id="CHEBI:18420"/>
    </ligand>
</feature>
<evidence type="ECO:0000256" key="2">
    <source>
        <dbReference type="ARBA" id="ARBA00022475"/>
    </source>
</evidence>
<accession>A0A495IJC9</accession>
<feature type="transmembrane region" description="Helical" evidence="9">
    <location>
        <begin position="303"/>
        <end position="322"/>
    </location>
</feature>
<reference evidence="10 11" key="1">
    <citation type="submission" date="2018-10" db="EMBL/GenBank/DDBJ databases">
        <title>Sequencing the genomes of 1000 actinobacteria strains.</title>
        <authorList>
            <person name="Klenk H.-P."/>
        </authorList>
    </citation>
    <scope>NUCLEOTIDE SEQUENCE [LARGE SCALE GENOMIC DNA]</scope>
    <source>
        <strain evidence="10 11">DSM 17894</strain>
    </source>
</reference>
<keyword evidence="4 9" id="KW-0812">Transmembrane</keyword>
<evidence type="ECO:0000256" key="4">
    <source>
        <dbReference type="ARBA" id="ARBA00022692"/>
    </source>
</evidence>
<dbReference type="EMBL" id="RBKS01000001">
    <property type="protein sequence ID" value="RKR76132.1"/>
    <property type="molecule type" value="Genomic_DNA"/>
</dbReference>
<protein>
    <submittedName>
        <fullName evidence="10">UDP-N-acetylmuramyl pentapeptide phosphotransferase/UDP-N-acetylglucosamine-1-phosphate transferase</fullName>
    </submittedName>
</protein>
<feature type="transmembrane region" description="Helical" evidence="9">
    <location>
        <begin position="105"/>
        <end position="122"/>
    </location>
</feature>
<evidence type="ECO:0000256" key="1">
    <source>
        <dbReference type="ARBA" id="ARBA00004651"/>
    </source>
</evidence>
<feature type="transmembrane region" description="Helical" evidence="9">
    <location>
        <begin position="6"/>
        <end position="27"/>
    </location>
</feature>
<dbReference type="GO" id="GO:0044038">
    <property type="term" value="P:cell wall macromolecule biosynthetic process"/>
    <property type="evidence" value="ECO:0007669"/>
    <property type="project" value="TreeGrafter"/>
</dbReference>
<organism evidence="10 11">
    <name type="scientific">Frondihabitans australicus</name>
    <dbReference type="NCBI Taxonomy" id="386892"/>
    <lineage>
        <taxon>Bacteria</taxon>
        <taxon>Bacillati</taxon>
        <taxon>Actinomycetota</taxon>
        <taxon>Actinomycetes</taxon>
        <taxon>Micrococcales</taxon>
        <taxon>Microbacteriaceae</taxon>
        <taxon>Frondihabitans</taxon>
    </lineage>
</organism>
<keyword evidence="3 10" id="KW-0808">Transferase</keyword>
<evidence type="ECO:0000256" key="7">
    <source>
        <dbReference type="PIRSR" id="PIRSR600715-1"/>
    </source>
</evidence>
<evidence type="ECO:0000256" key="8">
    <source>
        <dbReference type="SAM" id="MobiDB-lite"/>
    </source>
</evidence>
<feature type="transmembrane region" description="Helical" evidence="9">
    <location>
        <begin position="176"/>
        <end position="194"/>
    </location>
</feature>
<feature type="transmembrane region" description="Helical" evidence="9">
    <location>
        <begin position="75"/>
        <end position="93"/>
    </location>
</feature>
<feature type="transmembrane region" description="Helical" evidence="9">
    <location>
        <begin position="277"/>
        <end position="297"/>
    </location>
</feature>
<proteinExistence type="predicted"/>
<dbReference type="PANTHER" id="PTHR22926">
    <property type="entry name" value="PHOSPHO-N-ACETYLMURAMOYL-PENTAPEPTIDE-TRANSFERASE"/>
    <property type="match status" value="1"/>
</dbReference>
<keyword evidence="11" id="KW-1185">Reference proteome</keyword>
<evidence type="ECO:0000256" key="6">
    <source>
        <dbReference type="ARBA" id="ARBA00023136"/>
    </source>
</evidence>
<evidence type="ECO:0000256" key="3">
    <source>
        <dbReference type="ARBA" id="ARBA00022679"/>
    </source>
</evidence>
<dbReference type="OrthoDB" id="9783652at2"/>
<evidence type="ECO:0000313" key="11">
    <source>
        <dbReference type="Proteomes" id="UP000280008"/>
    </source>
</evidence>
<feature type="transmembrane region" description="Helical" evidence="9">
    <location>
        <begin position="153"/>
        <end position="170"/>
    </location>
</feature>
<keyword evidence="5 9" id="KW-1133">Transmembrane helix</keyword>
<dbReference type="GO" id="GO:0046872">
    <property type="term" value="F:metal ion binding"/>
    <property type="evidence" value="ECO:0007669"/>
    <property type="project" value="UniProtKB-KW"/>
</dbReference>
<dbReference type="Proteomes" id="UP000280008">
    <property type="component" value="Unassembled WGS sequence"/>
</dbReference>
<name>A0A495IJC9_9MICO</name>
<dbReference type="GO" id="GO:0005886">
    <property type="term" value="C:plasma membrane"/>
    <property type="evidence" value="ECO:0007669"/>
    <property type="project" value="UniProtKB-SubCell"/>
</dbReference>
<feature type="binding site" evidence="7">
    <location>
        <position position="205"/>
    </location>
    <ligand>
        <name>Mg(2+)</name>
        <dbReference type="ChEBI" id="CHEBI:18420"/>
    </ligand>
</feature>
<evidence type="ECO:0000256" key="9">
    <source>
        <dbReference type="SAM" id="Phobius"/>
    </source>
</evidence>
<gene>
    <name evidence="10" type="ORF">C8E83_3297</name>
</gene>
<comment type="subcellular location">
    <subcellularLocation>
        <location evidence="1">Cell membrane</location>
        <topology evidence="1">Multi-pass membrane protein</topology>
    </subcellularLocation>
</comment>